<name>T1B307_9ZZZZ</name>
<accession>T1B307</accession>
<proteinExistence type="predicted"/>
<dbReference type="InterPro" id="IPR036291">
    <property type="entry name" value="NAD(P)-bd_dom_sf"/>
</dbReference>
<dbReference type="PANTHER" id="PTHR43245:SF13">
    <property type="entry name" value="UDP-D-APIOSE_UDP-D-XYLOSE SYNTHASE 2"/>
    <property type="match status" value="1"/>
</dbReference>
<evidence type="ECO:0000259" key="1">
    <source>
        <dbReference type="Pfam" id="PF01370"/>
    </source>
</evidence>
<organism evidence="2">
    <name type="scientific">mine drainage metagenome</name>
    <dbReference type="NCBI Taxonomy" id="410659"/>
    <lineage>
        <taxon>unclassified sequences</taxon>
        <taxon>metagenomes</taxon>
        <taxon>ecological metagenomes</taxon>
    </lineage>
</organism>
<protein>
    <submittedName>
        <fullName evidence="2">NAD-dependent epimerase/dehydratase family protein-like protein</fullName>
    </submittedName>
</protein>
<reference evidence="2" key="2">
    <citation type="journal article" date="2014" name="ISME J.">
        <title>Microbial stratification in low pH oxic and suboxic macroscopic growths along an acid mine drainage.</title>
        <authorList>
            <person name="Mendez-Garcia C."/>
            <person name="Mesa V."/>
            <person name="Sprenger R.R."/>
            <person name="Richter M."/>
            <person name="Diez M.S."/>
            <person name="Solano J."/>
            <person name="Bargiela R."/>
            <person name="Golyshina O.V."/>
            <person name="Manteca A."/>
            <person name="Ramos J.L."/>
            <person name="Gallego J.R."/>
            <person name="Llorente I."/>
            <person name="Martins Dos Santos V.A."/>
            <person name="Jensen O.N."/>
            <person name="Pelaez A.I."/>
            <person name="Sanchez J."/>
            <person name="Ferrer M."/>
        </authorList>
    </citation>
    <scope>NUCLEOTIDE SEQUENCE</scope>
</reference>
<dbReference type="Gene3D" id="3.90.25.10">
    <property type="entry name" value="UDP-galactose 4-epimerase, domain 1"/>
    <property type="match status" value="1"/>
</dbReference>
<dbReference type="EMBL" id="AUZZ01001778">
    <property type="protein sequence ID" value="EQD62948.1"/>
    <property type="molecule type" value="Genomic_DNA"/>
</dbReference>
<comment type="caution">
    <text evidence="2">The sequence shown here is derived from an EMBL/GenBank/DDBJ whole genome shotgun (WGS) entry which is preliminary data.</text>
</comment>
<dbReference type="InterPro" id="IPR050177">
    <property type="entry name" value="Lipid_A_modif_metabolic_enz"/>
</dbReference>
<sequence>MSENNKGPTGKRILVTGAGGFIGGHLGRELIRRGNFVRAVDVKWDNFIKEPYYSESMTLDLRKEENAMKAAEGMDYIFNLAANVGGMAWITKIAAEIMHDNQLIDINMLESARKNDVKRFFFSSSACVYPYQLQETPEVVPLKETDITPYDPDTYYGWEKLLVEKECEAYTNDYGLNTRVARFHTIFGEGSAHDGVRDKVPAALCRKAIQAKDGDSIEIWGDGKQTRSFLYVSDCVDGIISLIESNYFKPMNIGSDRLITIDALADMVISFSGKKLGKRYDTTKPQGVRGRCADIGVAKAELDWTPKVTLEEGMKRTYDYVYSLMNGGAQGK</sequence>
<dbReference type="SUPFAM" id="SSF51735">
    <property type="entry name" value="NAD(P)-binding Rossmann-fold domains"/>
    <property type="match status" value="1"/>
</dbReference>
<evidence type="ECO:0000313" key="2">
    <source>
        <dbReference type="EMBL" id="EQD62948.1"/>
    </source>
</evidence>
<feature type="domain" description="NAD-dependent epimerase/dehydratase" evidence="1">
    <location>
        <begin position="13"/>
        <end position="254"/>
    </location>
</feature>
<dbReference type="PANTHER" id="PTHR43245">
    <property type="entry name" value="BIFUNCTIONAL POLYMYXIN RESISTANCE PROTEIN ARNA"/>
    <property type="match status" value="1"/>
</dbReference>
<dbReference type="Pfam" id="PF01370">
    <property type="entry name" value="Epimerase"/>
    <property type="match status" value="1"/>
</dbReference>
<dbReference type="AlphaFoldDB" id="T1B307"/>
<dbReference type="InterPro" id="IPR001509">
    <property type="entry name" value="Epimerase_deHydtase"/>
</dbReference>
<dbReference type="Gene3D" id="3.40.50.720">
    <property type="entry name" value="NAD(P)-binding Rossmann-like Domain"/>
    <property type="match status" value="1"/>
</dbReference>
<gene>
    <name evidence="2" type="ORF">B2A_02609</name>
</gene>
<reference evidence="2" key="1">
    <citation type="submission" date="2013-08" db="EMBL/GenBank/DDBJ databases">
        <authorList>
            <person name="Mendez C."/>
            <person name="Richter M."/>
            <person name="Ferrer M."/>
            <person name="Sanchez J."/>
        </authorList>
    </citation>
    <scope>NUCLEOTIDE SEQUENCE</scope>
</reference>